<proteinExistence type="inferred from homology"/>
<evidence type="ECO:0000256" key="4">
    <source>
        <dbReference type="RuleBase" id="RU003694"/>
    </source>
</evidence>
<evidence type="ECO:0000259" key="5">
    <source>
        <dbReference type="PROSITE" id="PS52004"/>
    </source>
</evidence>
<dbReference type="NCBIfam" id="NF005589">
    <property type="entry name" value="PRK07314.1"/>
    <property type="match status" value="1"/>
</dbReference>
<organism evidence="6 7">
    <name type="scientific">Amycolatopsis alba DSM 44262</name>
    <dbReference type="NCBI Taxonomy" id="1125972"/>
    <lineage>
        <taxon>Bacteria</taxon>
        <taxon>Bacillati</taxon>
        <taxon>Actinomycetota</taxon>
        <taxon>Actinomycetes</taxon>
        <taxon>Pseudonocardiales</taxon>
        <taxon>Pseudonocardiaceae</taxon>
        <taxon>Amycolatopsis</taxon>
    </lineage>
</organism>
<keyword evidence="3" id="KW-0012">Acyltransferase</keyword>
<protein>
    <submittedName>
        <fullName evidence="6">3-oxoacyl-ACP synthase</fullName>
    </submittedName>
</protein>
<dbReference type="InterPro" id="IPR016039">
    <property type="entry name" value="Thiolase-like"/>
</dbReference>
<comment type="similarity">
    <text evidence="1 4">Belongs to the thiolase-like superfamily. Beta-ketoacyl-ACP synthases family.</text>
</comment>
<dbReference type="PANTHER" id="PTHR11712:SF347">
    <property type="entry name" value="BETA KETOACYL-ACYL CARRIER PROTEIN SYNTHASE"/>
    <property type="match status" value="1"/>
</dbReference>
<evidence type="ECO:0000313" key="6">
    <source>
        <dbReference type="EMBL" id="OXM49751.1"/>
    </source>
</evidence>
<dbReference type="PROSITE" id="PS00606">
    <property type="entry name" value="KS3_1"/>
    <property type="match status" value="1"/>
</dbReference>
<dbReference type="Gene3D" id="3.40.47.10">
    <property type="match status" value="2"/>
</dbReference>
<dbReference type="AlphaFoldDB" id="A0A229RTB6"/>
<dbReference type="GO" id="GO:0030497">
    <property type="term" value="P:fatty acid elongation"/>
    <property type="evidence" value="ECO:0007669"/>
    <property type="project" value="UniProtKB-ARBA"/>
</dbReference>
<dbReference type="InterPro" id="IPR014030">
    <property type="entry name" value="Ketoacyl_synth_N"/>
</dbReference>
<dbReference type="InterPro" id="IPR000794">
    <property type="entry name" value="Beta-ketoacyl_synthase"/>
</dbReference>
<dbReference type="PROSITE" id="PS52004">
    <property type="entry name" value="KS3_2"/>
    <property type="match status" value="1"/>
</dbReference>
<dbReference type="Proteomes" id="UP000215563">
    <property type="component" value="Unassembled WGS sequence"/>
</dbReference>
<evidence type="ECO:0000256" key="1">
    <source>
        <dbReference type="ARBA" id="ARBA00008467"/>
    </source>
</evidence>
<gene>
    <name evidence="6" type="ORF">CFP75_18465</name>
</gene>
<evidence type="ECO:0000313" key="7">
    <source>
        <dbReference type="Proteomes" id="UP000215563"/>
    </source>
</evidence>
<dbReference type="Pfam" id="PF02801">
    <property type="entry name" value="Ketoacyl-synt_C"/>
    <property type="match status" value="1"/>
</dbReference>
<evidence type="ECO:0000256" key="2">
    <source>
        <dbReference type="ARBA" id="ARBA00022679"/>
    </source>
</evidence>
<dbReference type="FunFam" id="3.40.47.10:FF:000018">
    <property type="entry name" value="3-oxoacyl-[acyl-carrier-protein] synthase 2"/>
    <property type="match status" value="1"/>
</dbReference>
<dbReference type="CDD" id="cd00834">
    <property type="entry name" value="KAS_I_II"/>
    <property type="match status" value="1"/>
</dbReference>
<keyword evidence="2 4" id="KW-0808">Transferase</keyword>
<dbReference type="SUPFAM" id="SSF53901">
    <property type="entry name" value="Thiolase-like"/>
    <property type="match status" value="2"/>
</dbReference>
<dbReference type="FunFam" id="3.40.47.10:FF:000029">
    <property type="entry name" value="3-oxoacyl-[acyl-carrier-protein] synthase 1"/>
    <property type="match status" value="1"/>
</dbReference>
<dbReference type="Pfam" id="PF00109">
    <property type="entry name" value="ketoacyl-synt"/>
    <property type="match status" value="1"/>
</dbReference>
<dbReference type="GO" id="GO:0004315">
    <property type="term" value="F:3-oxoacyl-[acyl-carrier-protein] synthase activity"/>
    <property type="evidence" value="ECO:0007669"/>
    <property type="project" value="InterPro"/>
</dbReference>
<dbReference type="PANTHER" id="PTHR11712">
    <property type="entry name" value="POLYKETIDE SYNTHASE-RELATED"/>
    <property type="match status" value="1"/>
</dbReference>
<evidence type="ECO:0000256" key="3">
    <source>
        <dbReference type="ARBA" id="ARBA00023315"/>
    </source>
</evidence>
<dbReference type="EMBL" id="NMQU01000047">
    <property type="protein sequence ID" value="OXM49751.1"/>
    <property type="molecule type" value="Genomic_DNA"/>
</dbReference>
<dbReference type="InterPro" id="IPR018201">
    <property type="entry name" value="Ketoacyl_synth_AS"/>
</dbReference>
<dbReference type="OrthoDB" id="9808669at2"/>
<dbReference type="RefSeq" id="WP_020634859.1">
    <property type="nucleotide sequence ID" value="NZ_KB913032.1"/>
</dbReference>
<name>A0A229RTB6_AMYAL</name>
<feature type="domain" description="Ketosynthase family 3 (KS3)" evidence="5">
    <location>
        <begin position="3"/>
        <end position="406"/>
    </location>
</feature>
<sequence length="407" mass="41568">MNSPRVVVTGMGLVSAAGTSLSENWRRVIAGEPTAARDPALAGCPIDFTCRAPDFEPSRYLGRRGAATADRFTQLALVAADEAVSEAKLRLDETDLTRFGVVIGTMSGGMTTIERQHARLLEGGSSTVSGRTMLMGMTSVAASALSIHHGLRGTCLTVSTACASGTVAIGTACQLIRSGTVDVVLAGGADSPLTPLQVAALDRLSALSRRNDDPGRASRPFDADRDGAVLGEGAGILLLESESHAMARGAPQLAEIAGYGDSSDGYHIVQPDPDGAGAQSAMRAALADAGLSPRDVDYINAHGTSTRSSDEIECTAISAIFGDSPAVSSTKGVTGHTCGAAGGLEAAYSILALRDSCVPPTANLTDPDPSIKVDLVADQARHAPLRAVMSNSFGIGGHNASLVITSL</sequence>
<comment type="caution">
    <text evidence="6">The sequence shown here is derived from an EMBL/GenBank/DDBJ whole genome shotgun (WGS) entry which is preliminary data.</text>
</comment>
<dbReference type="SMART" id="SM00825">
    <property type="entry name" value="PKS_KS"/>
    <property type="match status" value="1"/>
</dbReference>
<dbReference type="InterPro" id="IPR014031">
    <property type="entry name" value="Ketoacyl_synth_C"/>
</dbReference>
<keyword evidence="7" id="KW-1185">Reference proteome</keyword>
<accession>A0A229RTB6</accession>
<reference evidence="6 7" key="1">
    <citation type="submission" date="2017-07" db="EMBL/GenBank/DDBJ databases">
        <title>Amycolatopsis alba DSM 44262 Genome sequencing and assembly.</title>
        <authorList>
            <person name="Kaur N."/>
            <person name="Mayilraj S."/>
        </authorList>
    </citation>
    <scope>NUCLEOTIDE SEQUENCE [LARGE SCALE GENOMIC DNA]</scope>
    <source>
        <strain evidence="6 7">DSM 44262</strain>
    </source>
</reference>
<dbReference type="InterPro" id="IPR020841">
    <property type="entry name" value="PKS_Beta-ketoAc_synthase_dom"/>
</dbReference>